<protein>
    <submittedName>
        <fullName evidence="1">Uncharacterized protein</fullName>
    </submittedName>
</protein>
<reference evidence="1 2" key="1">
    <citation type="journal article" date="2016" name="Nat. Commun.">
        <title>Thousands of microbial genomes shed light on interconnected biogeochemical processes in an aquifer system.</title>
        <authorList>
            <person name="Anantharaman K."/>
            <person name="Brown C.T."/>
            <person name="Hug L.A."/>
            <person name="Sharon I."/>
            <person name="Castelle C.J."/>
            <person name="Probst A.J."/>
            <person name="Thomas B.C."/>
            <person name="Singh A."/>
            <person name="Wilkins M.J."/>
            <person name="Karaoz U."/>
            <person name="Brodie E.L."/>
            <person name="Williams K.H."/>
            <person name="Hubbard S.S."/>
            <person name="Banfield J.F."/>
        </authorList>
    </citation>
    <scope>NUCLEOTIDE SEQUENCE [LARGE SCALE GENOMIC DNA]</scope>
</reference>
<gene>
    <name evidence="1" type="ORF">A2113_01305</name>
</gene>
<evidence type="ECO:0000313" key="1">
    <source>
        <dbReference type="EMBL" id="OGY21941.1"/>
    </source>
</evidence>
<comment type="caution">
    <text evidence="1">The sequence shown here is derived from an EMBL/GenBank/DDBJ whole genome shotgun (WGS) entry which is preliminary data.</text>
</comment>
<dbReference type="AlphaFoldDB" id="A0A1G1W2S6"/>
<dbReference type="Proteomes" id="UP000176299">
    <property type="component" value="Unassembled WGS sequence"/>
</dbReference>
<dbReference type="EMBL" id="MHCN01000010">
    <property type="protein sequence ID" value="OGY21941.1"/>
    <property type="molecule type" value="Genomic_DNA"/>
</dbReference>
<proteinExistence type="predicted"/>
<accession>A0A1G1W2S6</accession>
<sequence length="62" mass="6491">MKRNRISSTAIFLLGVVLVSFIVTVANTIKSDDLPAKGGYYVQTTTATPGNIGTSAITTTTL</sequence>
<name>A0A1G1W2S6_9BACT</name>
<evidence type="ECO:0000313" key="2">
    <source>
        <dbReference type="Proteomes" id="UP000176299"/>
    </source>
</evidence>
<organism evidence="1 2">
    <name type="scientific">Candidatus Woykebacteria bacterium GWA1_44_8</name>
    <dbReference type="NCBI Taxonomy" id="1802591"/>
    <lineage>
        <taxon>Bacteria</taxon>
        <taxon>Candidatus Woykeibacteriota</taxon>
    </lineage>
</organism>
<dbReference type="STRING" id="1802591.A2113_01305"/>